<dbReference type="KEGG" id="ngr:NAEGRDRAFT_49969"/>
<protein>
    <submittedName>
        <fullName evidence="1">Predicted protein</fullName>
    </submittedName>
</protein>
<dbReference type="GeneID" id="8853198"/>
<dbReference type="InParanoid" id="D2VJ50"/>
<evidence type="ECO:0000313" key="1">
    <source>
        <dbReference type="EMBL" id="EFC43217.1"/>
    </source>
</evidence>
<dbReference type="VEuPathDB" id="AmoebaDB:NAEGRDRAFT_49969"/>
<reference evidence="1 2" key="1">
    <citation type="journal article" date="2010" name="Cell">
        <title>The genome of Naegleria gruberi illuminates early eukaryotic versatility.</title>
        <authorList>
            <person name="Fritz-Laylin L.K."/>
            <person name="Prochnik S.E."/>
            <person name="Ginger M.L."/>
            <person name="Dacks J.B."/>
            <person name="Carpenter M.L."/>
            <person name="Field M.C."/>
            <person name="Kuo A."/>
            <person name="Paredez A."/>
            <person name="Chapman J."/>
            <person name="Pham J."/>
            <person name="Shu S."/>
            <person name="Neupane R."/>
            <person name="Cipriano M."/>
            <person name="Mancuso J."/>
            <person name="Tu H."/>
            <person name="Salamov A."/>
            <person name="Lindquist E."/>
            <person name="Shapiro H."/>
            <person name="Lucas S."/>
            <person name="Grigoriev I.V."/>
            <person name="Cande W.Z."/>
            <person name="Fulton C."/>
            <person name="Rokhsar D.S."/>
            <person name="Dawson S.C."/>
        </authorList>
    </citation>
    <scope>NUCLEOTIDE SEQUENCE [LARGE SCALE GENOMIC DNA]</scope>
    <source>
        <strain evidence="1 2">NEG-M</strain>
    </source>
</reference>
<dbReference type="AlphaFoldDB" id="D2VJ50"/>
<accession>D2VJ50</accession>
<name>D2VJ50_NAEGR</name>
<dbReference type="SUPFAM" id="SSF81383">
    <property type="entry name" value="F-box domain"/>
    <property type="match status" value="1"/>
</dbReference>
<sequence length="567" mass="67574">MEHLDIRDGMSCMLVCKGWYQLDRFEIIWKTLLSNWLLFKIRNCQELLETFSKKSVQYKIYKTVSDNLRKFHTVHILNEKVNEHSFVKYMKNVEERSVIFGTRFKMLIPLALNSIFSIMMNKALQEMNTDFQHSIVDYTHTGVIAQYFLSKAKKFTKYGRVMEGLMAKEYWTQFSKSMFKLNLCNLTITDSIIEFMRNFKPILDDSELLEYICKYRTNENLLKFIKEYISIDGNVKKASDPSKISLPSQSMFKLPYPSLLGLECWFDCMEILYPGMSEIIFDYSLNLIGYTNRLILLNVPPNFEYLKKYCEIVRVKKINLLDVNLLNNENEYDLLKEMYNHEMIDVNDIKRLVHTRIYHNVNTNPMKFIRVLKDFDPYEIYMIGEHPYHFVRSFFVVCYNRSFNHYFKDFYNEYGTFDLDKLPVDMKREEDIVFYQKKVISYFGSIFYDSSEFLESLEMVDKYFKQQLLNDEIIEDLCFKIIDRGYQSDRKILEVLAAAMKHISVRGTNVSFEEHCQTFCTKYFDHGVSLDFMQCENGSEDRLALLYHCCRALINQVQSQSKARPIM</sequence>
<gene>
    <name evidence="1" type="ORF">NAEGRDRAFT_49969</name>
</gene>
<dbReference type="RefSeq" id="XP_002675961.1">
    <property type="nucleotide sequence ID" value="XM_002675915.1"/>
</dbReference>
<evidence type="ECO:0000313" key="2">
    <source>
        <dbReference type="Proteomes" id="UP000006671"/>
    </source>
</evidence>
<dbReference type="EMBL" id="GG738875">
    <property type="protein sequence ID" value="EFC43217.1"/>
    <property type="molecule type" value="Genomic_DNA"/>
</dbReference>
<proteinExistence type="predicted"/>
<dbReference type="InterPro" id="IPR036047">
    <property type="entry name" value="F-box-like_dom_sf"/>
</dbReference>
<dbReference type="Proteomes" id="UP000006671">
    <property type="component" value="Unassembled WGS sequence"/>
</dbReference>
<keyword evidence="2" id="KW-1185">Reference proteome</keyword>
<organism evidence="2">
    <name type="scientific">Naegleria gruberi</name>
    <name type="common">Amoeba</name>
    <dbReference type="NCBI Taxonomy" id="5762"/>
    <lineage>
        <taxon>Eukaryota</taxon>
        <taxon>Discoba</taxon>
        <taxon>Heterolobosea</taxon>
        <taxon>Tetramitia</taxon>
        <taxon>Eutetramitia</taxon>
        <taxon>Vahlkampfiidae</taxon>
        <taxon>Naegleria</taxon>
    </lineage>
</organism>